<evidence type="ECO:0000313" key="9">
    <source>
        <dbReference type="Proteomes" id="UP001370490"/>
    </source>
</evidence>
<evidence type="ECO:0000256" key="4">
    <source>
        <dbReference type="ARBA" id="ARBA00022989"/>
    </source>
</evidence>
<feature type="transmembrane region" description="Helical" evidence="6">
    <location>
        <begin position="263"/>
        <end position="284"/>
    </location>
</feature>
<dbReference type="Proteomes" id="UP001370490">
    <property type="component" value="Unassembled WGS sequence"/>
</dbReference>
<evidence type="ECO:0000259" key="7">
    <source>
        <dbReference type="Pfam" id="PF00892"/>
    </source>
</evidence>
<name>A0AAN8VJY7_9MAGN</name>
<reference evidence="8 9" key="1">
    <citation type="submission" date="2023-12" db="EMBL/GenBank/DDBJ databases">
        <title>A high-quality genome assembly for Dillenia turbinata (Dilleniales).</title>
        <authorList>
            <person name="Chanderbali A."/>
        </authorList>
    </citation>
    <scope>NUCLEOTIDE SEQUENCE [LARGE SCALE GENOMIC DNA]</scope>
    <source>
        <strain evidence="8">LSX21</strain>
        <tissue evidence="8">Leaf</tissue>
    </source>
</reference>
<feature type="transmembrane region" description="Helical" evidence="6">
    <location>
        <begin position="360"/>
        <end position="379"/>
    </location>
</feature>
<dbReference type="SUPFAM" id="SSF103481">
    <property type="entry name" value="Multidrug resistance efflux transporter EmrE"/>
    <property type="match status" value="1"/>
</dbReference>
<evidence type="ECO:0000256" key="3">
    <source>
        <dbReference type="ARBA" id="ARBA00022692"/>
    </source>
</evidence>
<dbReference type="EMBL" id="JBAMMX010000011">
    <property type="protein sequence ID" value="KAK6931091.1"/>
    <property type="molecule type" value="Genomic_DNA"/>
</dbReference>
<dbReference type="Pfam" id="PF00892">
    <property type="entry name" value="EamA"/>
    <property type="match status" value="1"/>
</dbReference>
<feature type="transmembrane region" description="Helical" evidence="6">
    <location>
        <begin position="153"/>
        <end position="175"/>
    </location>
</feature>
<feature type="transmembrane region" description="Helical" evidence="6">
    <location>
        <begin position="232"/>
        <end position="256"/>
    </location>
</feature>
<dbReference type="PANTHER" id="PTHR31218">
    <property type="entry name" value="WAT1-RELATED PROTEIN"/>
    <property type="match status" value="1"/>
</dbReference>
<evidence type="ECO:0000313" key="8">
    <source>
        <dbReference type="EMBL" id="KAK6931091.1"/>
    </source>
</evidence>
<accession>A0AAN8VJY7</accession>
<keyword evidence="3 6" id="KW-0812">Transmembrane</keyword>
<keyword evidence="5 6" id="KW-0472">Membrane</keyword>
<feature type="transmembrane region" description="Helical" evidence="6">
    <location>
        <begin position="304"/>
        <end position="328"/>
    </location>
</feature>
<evidence type="ECO:0000256" key="1">
    <source>
        <dbReference type="ARBA" id="ARBA00004141"/>
    </source>
</evidence>
<proteinExistence type="inferred from homology"/>
<comment type="similarity">
    <text evidence="2">Belongs to the drug/metabolite transporter (DMT) superfamily. Plant drug/metabolite exporter (P-DME) (TC 2.A.7.4) family.</text>
</comment>
<keyword evidence="9" id="KW-1185">Reference proteome</keyword>
<comment type="subcellular location">
    <subcellularLocation>
        <location evidence="1">Membrane</location>
        <topology evidence="1">Multi-pass membrane protein</topology>
    </subcellularLocation>
</comment>
<dbReference type="GO" id="GO:0022857">
    <property type="term" value="F:transmembrane transporter activity"/>
    <property type="evidence" value="ECO:0007669"/>
    <property type="project" value="InterPro"/>
</dbReference>
<comment type="caution">
    <text evidence="8">The sequence shown here is derived from an EMBL/GenBank/DDBJ whole genome shotgun (WGS) entry which is preliminary data.</text>
</comment>
<evidence type="ECO:0000256" key="2">
    <source>
        <dbReference type="ARBA" id="ARBA00007635"/>
    </source>
</evidence>
<dbReference type="InterPro" id="IPR030184">
    <property type="entry name" value="WAT1-related"/>
</dbReference>
<evidence type="ECO:0000256" key="5">
    <source>
        <dbReference type="ARBA" id="ARBA00023136"/>
    </source>
</evidence>
<evidence type="ECO:0000256" key="6">
    <source>
        <dbReference type="SAM" id="Phobius"/>
    </source>
</evidence>
<feature type="transmembrane region" description="Helical" evidence="6">
    <location>
        <begin position="91"/>
        <end position="113"/>
    </location>
</feature>
<feature type="transmembrane region" description="Helical" evidence="6">
    <location>
        <begin position="125"/>
        <end position="147"/>
    </location>
</feature>
<dbReference type="GO" id="GO:0016020">
    <property type="term" value="C:membrane"/>
    <property type="evidence" value="ECO:0007669"/>
    <property type="project" value="UniProtKB-SubCell"/>
</dbReference>
<organism evidence="8 9">
    <name type="scientific">Dillenia turbinata</name>
    <dbReference type="NCBI Taxonomy" id="194707"/>
    <lineage>
        <taxon>Eukaryota</taxon>
        <taxon>Viridiplantae</taxon>
        <taxon>Streptophyta</taxon>
        <taxon>Embryophyta</taxon>
        <taxon>Tracheophyta</taxon>
        <taxon>Spermatophyta</taxon>
        <taxon>Magnoliopsida</taxon>
        <taxon>eudicotyledons</taxon>
        <taxon>Gunneridae</taxon>
        <taxon>Pentapetalae</taxon>
        <taxon>Dilleniales</taxon>
        <taxon>Dilleniaceae</taxon>
        <taxon>Dillenia</taxon>
    </lineage>
</organism>
<sequence length="418" mass="45786">MPFSQLGLKQAGPIMPASIRLVIRPKPSHKGRQSFPTSYCHPCSDLHLRSRRSSRKMSNMGTVTVMVATECLQQGLSTLSKVALTRGMSPYVYIVYSDALVVLLLFLASLFHYRKKSYPRVNFSVLSQIFLLGILGCGTQISMIAGIKYSSPTLAAVMADLTPAFTFILAIFFGMEKLDLRVRSSQAKFLGTILSIIGAFVVTLYKGQPIMFATLPSSKSTHEHPQSVQSDWLIGGTLLAFGGFSVSLLIIIQAWIMKEYPHVLVMSLLGYFCVSILSTLVSIFLETEPEAWNLGLDMSLVAVIYSAIFVTAFRSVVHAWAMVVHAWVIHLKGPVFVTMFRPLGIVIAVVMGVTVLGDTLYGGSVLGAAIIAIGFYSVIWGQSKQEKYQEHKTFGLESSANKVGLLLRKTINGEEVGI</sequence>
<dbReference type="AlphaFoldDB" id="A0AAN8VJY7"/>
<feature type="transmembrane region" description="Helical" evidence="6">
    <location>
        <begin position="335"/>
        <end position="354"/>
    </location>
</feature>
<gene>
    <name evidence="8" type="ORF">RJ641_002884</name>
</gene>
<protein>
    <submittedName>
        <fullName evidence="8">EamA domain</fullName>
    </submittedName>
</protein>
<keyword evidence="4 6" id="KW-1133">Transmembrane helix</keyword>
<feature type="transmembrane region" description="Helical" evidence="6">
    <location>
        <begin position="187"/>
        <end position="205"/>
    </location>
</feature>
<dbReference type="InterPro" id="IPR037185">
    <property type="entry name" value="EmrE-like"/>
</dbReference>
<dbReference type="InterPro" id="IPR000620">
    <property type="entry name" value="EamA_dom"/>
</dbReference>
<feature type="domain" description="EamA" evidence="7">
    <location>
        <begin position="78"/>
        <end position="203"/>
    </location>
</feature>